<evidence type="ECO:0000256" key="1">
    <source>
        <dbReference type="SAM" id="MobiDB-lite"/>
    </source>
</evidence>
<feature type="compositionally biased region" description="Basic residues" evidence="1">
    <location>
        <begin position="193"/>
        <end position="203"/>
    </location>
</feature>
<dbReference type="GO" id="GO:0005524">
    <property type="term" value="F:ATP binding"/>
    <property type="evidence" value="ECO:0007669"/>
    <property type="project" value="UniProtKB-KW"/>
</dbReference>
<feature type="non-terminal residue" evidence="2">
    <location>
        <position position="236"/>
    </location>
</feature>
<feature type="compositionally biased region" description="Low complexity" evidence="1">
    <location>
        <begin position="227"/>
        <end position="236"/>
    </location>
</feature>
<feature type="non-terminal residue" evidence="2">
    <location>
        <position position="1"/>
    </location>
</feature>
<dbReference type="AlphaFoldDB" id="A0A6J4PWU0"/>
<dbReference type="EMBL" id="CADCUW010000352">
    <property type="protein sequence ID" value="CAA9426427.1"/>
    <property type="molecule type" value="Genomic_DNA"/>
</dbReference>
<proteinExistence type="predicted"/>
<name>A0A6J4PWU0_9ACTN</name>
<reference evidence="2" key="1">
    <citation type="submission" date="2020-02" db="EMBL/GenBank/DDBJ databases">
        <authorList>
            <person name="Meier V. D."/>
        </authorList>
    </citation>
    <scope>NUCLEOTIDE SEQUENCE</scope>
    <source>
        <strain evidence="2">AVDCRST_MAG01</strain>
    </source>
</reference>
<keyword evidence="2" id="KW-0067">ATP-binding</keyword>
<keyword evidence="2" id="KW-0547">Nucleotide-binding</keyword>
<gene>
    <name evidence="2" type="ORF">AVDCRST_MAG01-01-2608</name>
</gene>
<protein>
    <submittedName>
        <fullName evidence="2">Phosphate transport ATP-binding protein PstB</fullName>
    </submittedName>
</protein>
<feature type="compositionally biased region" description="Gly residues" evidence="1">
    <location>
        <begin position="113"/>
        <end position="122"/>
    </location>
</feature>
<organism evidence="2">
    <name type="scientific">uncultured Rubrobacteraceae bacterium</name>
    <dbReference type="NCBI Taxonomy" id="349277"/>
    <lineage>
        <taxon>Bacteria</taxon>
        <taxon>Bacillati</taxon>
        <taxon>Actinomycetota</taxon>
        <taxon>Rubrobacteria</taxon>
        <taxon>Rubrobacterales</taxon>
        <taxon>Rubrobacteraceae</taxon>
        <taxon>environmental samples</taxon>
    </lineage>
</organism>
<feature type="region of interest" description="Disordered" evidence="1">
    <location>
        <begin position="1"/>
        <end position="236"/>
    </location>
</feature>
<evidence type="ECO:0000313" key="2">
    <source>
        <dbReference type="EMBL" id="CAA9426427.1"/>
    </source>
</evidence>
<feature type="compositionally biased region" description="Basic and acidic residues" evidence="1">
    <location>
        <begin position="46"/>
        <end position="73"/>
    </location>
</feature>
<sequence>GEYEDPGARVALRGRRGGDPQGRRRGGSGREDHRPRRTVGGGQEHPSARREPADRTDRGRDLPRRATDGRDGPPEAAASGRDGLPTPGPLRPVGRGGHPLRCAPRRAARGRGAPAGVGGPGPFAGVAGARDPLRRPAAAGLHSQGPRPRARGAPHGRTHERPGRGRPPQGGRPRPRAQRQTGADDGLRESRPRPGRARRRPRHPPGGGHERGGVGEGRLFLRGRRGGAPAPLREAL</sequence>
<accession>A0A6J4PWU0</accession>
<feature type="compositionally biased region" description="Basic and acidic residues" evidence="1">
    <location>
        <begin position="16"/>
        <end position="34"/>
    </location>
</feature>